<sequence length="103" mass="10888">MAGRLTAMGSRVLGGHGAAARAATSALRHRAGMGLPAGRHIVPDKPLPTNDELVWDNGTPFPEQGRRAQFCRPANPPAITAGAAAARVPIRWSLSRSRKTDSR</sequence>
<reference evidence="2 3" key="1">
    <citation type="journal article" date="2010" name="Nature">
        <title>Genome sequencing and analysis of the model grass Brachypodium distachyon.</title>
        <authorList>
            <consortium name="International Brachypodium Initiative"/>
        </authorList>
    </citation>
    <scope>NUCLEOTIDE SEQUENCE [LARGE SCALE GENOMIC DNA]</scope>
    <source>
        <strain evidence="2 3">Bd21</strain>
    </source>
</reference>
<dbReference type="PANTHER" id="PTHR36401">
    <property type="entry name" value="NADH DEHYDROGENASE [UBIQUINONE] 1 BETA SUBCOMPLEX SUBUNIT 8, MITOCHONDRIAL"/>
    <property type="match status" value="1"/>
</dbReference>
<dbReference type="InParanoid" id="A0A2K2DBR6"/>
<evidence type="ECO:0000313" key="4">
    <source>
        <dbReference type="Proteomes" id="UP000008810"/>
    </source>
</evidence>
<protein>
    <submittedName>
        <fullName evidence="2 3">Uncharacterized protein</fullName>
    </submittedName>
</protein>
<reference evidence="2" key="2">
    <citation type="submission" date="2017-06" db="EMBL/GenBank/DDBJ databases">
        <title>WGS assembly of Brachypodium distachyon.</title>
        <authorList>
            <consortium name="The International Brachypodium Initiative"/>
            <person name="Lucas S."/>
            <person name="Harmon-Smith M."/>
            <person name="Lail K."/>
            <person name="Tice H."/>
            <person name="Grimwood J."/>
            <person name="Bruce D."/>
            <person name="Barry K."/>
            <person name="Shu S."/>
            <person name="Lindquist E."/>
            <person name="Wang M."/>
            <person name="Pitluck S."/>
            <person name="Vogel J.P."/>
            <person name="Garvin D.F."/>
            <person name="Mockler T.C."/>
            <person name="Schmutz J."/>
            <person name="Rokhsar D."/>
            <person name="Bevan M.W."/>
        </authorList>
    </citation>
    <scope>NUCLEOTIDE SEQUENCE</scope>
    <source>
        <strain evidence="2">Bd21</strain>
    </source>
</reference>
<name>A0A2K2DBR6_BRADI</name>
<reference evidence="3" key="3">
    <citation type="submission" date="2018-08" db="UniProtKB">
        <authorList>
            <consortium name="EnsemblPlants"/>
        </authorList>
    </citation>
    <scope>IDENTIFICATION</scope>
    <source>
        <strain evidence="3">cv. Bd21</strain>
    </source>
</reference>
<feature type="region of interest" description="Disordered" evidence="1">
    <location>
        <begin position="36"/>
        <end position="66"/>
    </location>
</feature>
<dbReference type="Gramene" id="PNT71736">
    <property type="protein sequence ID" value="PNT71736"/>
    <property type="gene ID" value="BRADI_2g34775v3"/>
</dbReference>
<proteinExistence type="predicted"/>
<organism evidence="2">
    <name type="scientific">Brachypodium distachyon</name>
    <name type="common">Purple false brome</name>
    <name type="synonym">Trachynia distachya</name>
    <dbReference type="NCBI Taxonomy" id="15368"/>
    <lineage>
        <taxon>Eukaryota</taxon>
        <taxon>Viridiplantae</taxon>
        <taxon>Streptophyta</taxon>
        <taxon>Embryophyta</taxon>
        <taxon>Tracheophyta</taxon>
        <taxon>Spermatophyta</taxon>
        <taxon>Magnoliopsida</taxon>
        <taxon>Liliopsida</taxon>
        <taxon>Poales</taxon>
        <taxon>Poaceae</taxon>
        <taxon>BOP clade</taxon>
        <taxon>Pooideae</taxon>
        <taxon>Stipodae</taxon>
        <taxon>Brachypodieae</taxon>
        <taxon>Brachypodium</taxon>
    </lineage>
</organism>
<dbReference type="PANTHER" id="PTHR36401:SF1">
    <property type="entry name" value="NADH DEHYDROGENASE [UBIQUINONE] 1 BETA SUBCOMPLEX SUBUNIT 8, MITOCHONDRIAL"/>
    <property type="match status" value="1"/>
</dbReference>
<keyword evidence="4" id="KW-1185">Reference proteome</keyword>
<evidence type="ECO:0000313" key="3">
    <source>
        <dbReference type="EnsemblPlants" id="PNT71736"/>
    </source>
</evidence>
<accession>A0A2K2DBR6</accession>
<dbReference type="EMBL" id="CM000881">
    <property type="protein sequence ID" value="PNT71736.1"/>
    <property type="molecule type" value="Genomic_DNA"/>
</dbReference>
<dbReference type="EnsemblPlants" id="PNT71736">
    <property type="protein sequence ID" value="PNT71736"/>
    <property type="gene ID" value="BRADI_2g34775v3"/>
</dbReference>
<evidence type="ECO:0000256" key="1">
    <source>
        <dbReference type="SAM" id="MobiDB-lite"/>
    </source>
</evidence>
<evidence type="ECO:0000313" key="2">
    <source>
        <dbReference type="EMBL" id="PNT71736.1"/>
    </source>
</evidence>
<dbReference type="Proteomes" id="UP000008810">
    <property type="component" value="Chromosome 2"/>
</dbReference>
<gene>
    <name evidence="2" type="ORF">BRADI_2g34775v3</name>
</gene>
<dbReference type="InterPro" id="IPR038863">
    <property type="entry name" value="Put_Complex_I_su8"/>
</dbReference>
<dbReference type="STRING" id="15368.A0A2K2DBR6"/>
<dbReference type="AlphaFoldDB" id="A0A2K2DBR6"/>